<dbReference type="PANTHER" id="PTHR31642:SF266">
    <property type="entry name" value="HXXXD-TYPE ACYL-TRANSFERASE FAMILY PROTEIN"/>
    <property type="match status" value="1"/>
</dbReference>
<evidence type="ECO:0000313" key="3">
    <source>
        <dbReference type="Proteomes" id="UP001154282"/>
    </source>
</evidence>
<keyword evidence="3" id="KW-1185">Reference proteome</keyword>
<comment type="similarity">
    <text evidence="1">Belongs to the plant acyltransferase family.</text>
</comment>
<reference evidence="2" key="1">
    <citation type="submission" date="2022-08" db="EMBL/GenBank/DDBJ databases">
        <authorList>
            <person name="Gutierrez-Valencia J."/>
        </authorList>
    </citation>
    <scope>NUCLEOTIDE SEQUENCE</scope>
</reference>
<dbReference type="AlphaFoldDB" id="A0AAV0PXZ1"/>
<name>A0AAV0PXZ1_9ROSI</name>
<evidence type="ECO:0000313" key="2">
    <source>
        <dbReference type="EMBL" id="CAI0475013.1"/>
    </source>
</evidence>
<dbReference type="InterPro" id="IPR050317">
    <property type="entry name" value="Plant_Fungal_Acyltransferase"/>
</dbReference>
<evidence type="ECO:0000256" key="1">
    <source>
        <dbReference type="ARBA" id="ARBA00009861"/>
    </source>
</evidence>
<sequence length="463" mass="50947">MGSIANENNETPTPLLISGFTVTVVKKELVAAALPVQEHWLPQSNLDLLVLPLDVGVFFCYSTAPAGGRDAAVAGLKNGLAQVLVSYYALAGEVVMSSSGEPELLCNNRGVEFSEAYADVELRELDLYKPDESVGGKLVPRKKDGVLAVQVTGLRCGGIMVGCSFDHRIADAYSFNMFLVSWAESARSEPISVHPSFRRSLVNPRHPRPLSSNPILDDMYIPVSSLPPPSSSDDRPTLKSRIYHVKSEELVKLQDLANTHGNKKNRFSKLESFCAHLWKLVAKSARKDDVVSKLGIVVDGRSRLGDQMMRAYFGNVISVPYGGRRVDELDGSSLGQVAGWAHEFLERGANREHFVELIDWVEVHRPEPTMPEIVGIGSAEGPALVVSSGRGFPVSRVDFGWGPPTFGSYHFPWGSTAGYVMPMPSPNGEGDWMVYMYMLKEQLELIEREAASVFRPFTWDYVV</sequence>
<organism evidence="2 3">
    <name type="scientific">Linum tenue</name>
    <dbReference type="NCBI Taxonomy" id="586396"/>
    <lineage>
        <taxon>Eukaryota</taxon>
        <taxon>Viridiplantae</taxon>
        <taxon>Streptophyta</taxon>
        <taxon>Embryophyta</taxon>
        <taxon>Tracheophyta</taxon>
        <taxon>Spermatophyta</taxon>
        <taxon>Magnoliopsida</taxon>
        <taxon>eudicotyledons</taxon>
        <taxon>Gunneridae</taxon>
        <taxon>Pentapetalae</taxon>
        <taxon>rosids</taxon>
        <taxon>fabids</taxon>
        <taxon>Malpighiales</taxon>
        <taxon>Linaceae</taxon>
        <taxon>Linum</taxon>
    </lineage>
</organism>
<dbReference type="GO" id="GO:0016747">
    <property type="term" value="F:acyltransferase activity, transferring groups other than amino-acyl groups"/>
    <property type="evidence" value="ECO:0007669"/>
    <property type="project" value="TreeGrafter"/>
</dbReference>
<comment type="caution">
    <text evidence="2">The sequence shown here is derived from an EMBL/GenBank/DDBJ whole genome shotgun (WGS) entry which is preliminary data.</text>
</comment>
<dbReference type="Proteomes" id="UP001154282">
    <property type="component" value="Unassembled WGS sequence"/>
</dbReference>
<dbReference type="Pfam" id="PF02458">
    <property type="entry name" value="Transferase"/>
    <property type="match status" value="1"/>
</dbReference>
<protein>
    <submittedName>
        <fullName evidence="2">Uncharacterized protein</fullName>
    </submittedName>
</protein>
<dbReference type="Gene3D" id="3.30.559.10">
    <property type="entry name" value="Chloramphenicol acetyltransferase-like domain"/>
    <property type="match status" value="2"/>
</dbReference>
<dbReference type="InterPro" id="IPR023213">
    <property type="entry name" value="CAT-like_dom_sf"/>
</dbReference>
<gene>
    <name evidence="2" type="ORF">LITE_LOCUS40292</name>
</gene>
<dbReference type="EMBL" id="CAMGYJ010000009">
    <property type="protein sequence ID" value="CAI0475013.1"/>
    <property type="molecule type" value="Genomic_DNA"/>
</dbReference>
<accession>A0AAV0PXZ1</accession>
<proteinExistence type="inferred from homology"/>
<dbReference type="PANTHER" id="PTHR31642">
    <property type="entry name" value="TRICHOTHECENE 3-O-ACETYLTRANSFERASE"/>
    <property type="match status" value="1"/>
</dbReference>